<dbReference type="Gene3D" id="1.20.120.160">
    <property type="entry name" value="HPT domain"/>
    <property type="match status" value="1"/>
</dbReference>
<evidence type="ECO:0000256" key="1">
    <source>
        <dbReference type="ARBA" id="ARBA00023012"/>
    </source>
</evidence>
<evidence type="ECO:0000256" key="2">
    <source>
        <dbReference type="PROSITE-ProRule" id="PRU00110"/>
    </source>
</evidence>
<dbReference type="Pfam" id="PF01627">
    <property type="entry name" value="Hpt"/>
    <property type="match status" value="1"/>
</dbReference>
<organism evidence="4 5">
    <name type="scientific">Vibrio lentus</name>
    <dbReference type="NCBI Taxonomy" id="136468"/>
    <lineage>
        <taxon>Bacteria</taxon>
        <taxon>Pseudomonadati</taxon>
        <taxon>Pseudomonadota</taxon>
        <taxon>Gammaproteobacteria</taxon>
        <taxon>Vibrionales</taxon>
        <taxon>Vibrionaceae</taxon>
        <taxon>Vibrio</taxon>
    </lineage>
</organism>
<accession>A0A2N7IIP9</accession>
<comment type="caution">
    <text evidence="4">The sequence shown here is derived from an EMBL/GenBank/DDBJ whole genome shotgun (WGS) entry which is preliminary data.</text>
</comment>
<feature type="modified residue" description="Phosphohistidine" evidence="2">
    <location>
        <position position="80"/>
    </location>
</feature>
<sequence>MNNSILASETPASLNEQANAQLADAELVDESILEQMIHDTSAEIIPILIDHYVEESQTRLTAIRQAATDNDAQALEFEVHTVGSTALALGNRPLSVLARTLEKQCLEQKHEDAFLRVDELLELAECSIKALLERKDQGFS</sequence>
<dbReference type="GO" id="GO:0004672">
    <property type="term" value="F:protein kinase activity"/>
    <property type="evidence" value="ECO:0007669"/>
    <property type="project" value="UniProtKB-ARBA"/>
</dbReference>
<dbReference type="InterPro" id="IPR036641">
    <property type="entry name" value="HPT_dom_sf"/>
</dbReference>
<dbReference type="PROSITE" id="PS50894">
    <property type="entry name" value="HPT"/>
    <property type="match status" value="1"/>
</dbReference>
<dbReference type="RefSeq" id="WP_102307181.1">
    <property type="nucleotide sequence ID" value="NZ_MCTZ01000031.1"/>
</dbReference>
<evidence type="ECO:0000313" key="5">
    <source>
        <dbReference type="Proteomes" id="UP000235746"/>
    </source>
</evidence>
<keyword evidence="2" id="KW-0597">Phosphoprotein</keyword>
<keyword evidence="1" id="KW-0902">Two-component regulatory system</keyword>
<dbReference type="InterPro" id="IPR008207">
    <property type="entry name" value="Sig_transdc_His_kin_Hpt_dom"/>
</dbReference>
<gene>
    <name evidence="4" type="ORF">BCT74_19440</name>
</gene>
<dbReference type="EMBL" id="MCYL01000011">
    <property type="protein sequence ID" value="PML57437.1"/>
    <property type="molecule type" value="Genomic_DNA"/>
</dbReference>
<protein>
    <submittedName>
        <fullName evidence="4">Phosphorelay protein LuxU</fullName>
    </submittedName>
</protein>
<dbReference type="GO" id="GO:0000160">
    <property type="term" value="P:phosphorelay signal transduction system"/>
    <property type="evidence" value="ECO:0007669"/>
    <property type="project" value="UniProtKB-KW"/>
</dbReference>
<reference evidence="5" key="1">
    <citation type="submission" date="2016-07" db="EMBL/GenBank/DDBJ databases">
        <title>Nontailed viruses are major unrecognized killers of bacteria in the ocean.</title>
        <authorList>
            <person name="Kauffman K."/>
            <person name="Hussain F."/>
            <person name="Yang J."/>
            <person name="Arevalo P."/>
            <person name="Brown J."/>
            <person name="Cutler M."/>
            <person name="Kelly L."/>
            <person name="Polz M.F."/>
        </authorList>
    </citation>
    <scope>NUCLEOTIDE SEQUENCE [LARGE SCALE GENOMIC DNA]</scope>
    <source>
        <strain evidence="5">10N.261.51.B8</strain>
    </source>
</reference>
<evidence type="ECO:0000259" key="3">
    <source>
        <dbReference type="PROSITE" id="PS50894"/>
    </source>
</evidence>
<name>A0A2N7IIP9_9VIBR</name>
<evidence type="ECO:0000313" key="4">
    <source>
        <dbReference type="EMBL" id="PML57437.1"/>
    </source>
</evidence>
<proteinExistence type="predicted"/>
<feature type="domain" description="HPt" evidence="3">
    <location>
        <begin position="41"/>
        <end position="138"/>
    </location>
</feature>
<dbReference type="AlphaFoldDB" id="A0A2N7IIP9"/>
<dbReference type="Proteomes" id="UP000235746">
    <property type="component" value="Unassembled WGS sequence"/>
</dbReference>
<dbReference type="SUPFAM" id="SSF47226">
    <property type="entry name" value="Histidine-containing phosphotransfer domain, HPT domain"/>
    <property type="match status" value="1"/>
</dbReference>